<evidence type="ECO:0000313" key="7">
    <source>
        <dbReference type="EMBL" id="KEZ78712.1"/>
    </source>
</evidence>
<sequence length="232" mass="24948">MTPAAPLSIIVPVYREAAIIAAALQALAPLRRRGAEVIVVDGGSDDDTVAQARPHADQVLVAERGRAAQMNAGARAARGRTLLFLHADTELPAGADVAIERALADSGRDWGRFDVRIEGRAAALPLIAALMNRRSRLTGIATGDQALFVTRAAFARVGGFPEQALMEDIAICIRLKRLSRPVCLRARVVTSGRRWTGQGVARTVVLMWALRAAYACGVSPARLAQWYRHVRA</sequence>
<name>A0A084IPS8_SALHC</name>
<keyword evidence="8" id="KW-1185">Reference proteome</keyword>
<dbReference type="CDD" id="cd02522">
    <property type="entry name" value="GT_2_like_a"/>
    <property type="match status" value="1"/>
</dbReference>
<comment type="caution">
    <text evidence="7">The sequence shown here is derived from an EMBL/GenBank/DDBJ whole genome shotgun (WGS) entry which is preliminary data.</text>
</comment>
<dbReference type="NCBIfam" id="TIGR04283">
    <property type="entry name" value="glyco_like_mftF"/>
    <property type="match status" value="1"/>
</dbReference>
<organism evidence="7 8">
    <name type="scientific">Salinisphaera hydrothermalis (strain C41B8)</name>
    <dbReference type="NCBI Taxonomy" id="1304275"/>
    <lineage>
        <taxon>Bacteria</taxon>
        <taxon>Pseudomonadati</taxon>
        <taxon>Pseudomonadota</taxon>
        <taxon>Gammaproteobacteria</taxon>
        <taxon>Salinisphaerales</taxon>
        <taxon>Salinisphaeraceae</taxon>
        <taxon>Salinisphaera</taxon>
    </lineage>
</organism>
<dbReference type="InterPro" id="IPR026461">
    <property type="entry name" value="Trfase_2_rSAM/seldom_assoc"/>
</dbReference>
<dbReference type="PATRIC" id="fig|1304275.5.peg.776"/>
<comment type="subcellular location">
    <subcellularLocation>
        <location evidence="1">Cell membrane</location>
    </subcellularLocation>
</comment>
<reference evidence="7 8" key="1">
    <citation type="submission" date="2013-03" db="EMBL/GenBank/DDBJ databases">
        <title>Salinisphaera hydrothermalis C41B8 Genome Sequencing.</title>
        <authorList>
            <person name="Li C."/>
            <person name="Lai Q."/>
            <person name="Shao Z."/>
        </authorList>
    </citation>
    <scope>NUCLEOTIDE SEQUENCE [LARGE SCALE GENOMIC DNA]</scope>
    <source>
        <strain evidence="7 8">C41B8</strain>
    </source>
</reference>
<proteinExistence type="predicted"/>
<accession>A0A084IPS8</accession>
<feature type="domain" description="Glycosyltransferase 2-like" evidence="6">
    <location>
        <begin position="8"/>
        <end position="94"/>
    </location>
</feature>
<keyword evidence="4 7" id="KW-0808">Transferase</keyword>
<dbReference type="Gene3D" id="3.90.550.10">
    <property type="entry name" value="Spore Coat Polysaccharide Biosynthesis Protein SpsA, Chain A"/>
    <property type="match status" value="1"/>
</dbReference>
<evidence type="ECO:0000256" key="2">
    <source>
        <dbReference type="ARBA" id="ARBA00022475"/>
    </source>
</evidence>
<evidence type="ECO:0000256" key="1">
    <source>
        <dbReference type="ARBA" id="ARBA00004236"/>
    </source>
</evidence>
<dbReference type="PANTHER" id="PTHR43646:SF2">
    <property type="entry name" value="GLYCOSYLTRANSFERASE 2-LIKE DOMAIN-CONTAINING PROTEIN"/>
    <property type="match status" value="1"/>
</dbReference>
<evidence type="ECO:0000313" key="8">
    <source>
        <dbReference type="Proteomes" id="UP000028302"/>
    </source>
</evidence>
<dbReference type="InterPro" id="IPR001173">
    <property type="entry name" value="Glyco_trans_2-like"/>
</dbReference>
<keyword evidence="5" id="KW-0472">Membrane</keyword>
<dbReference type="GO" id="GO:0016757">
    <property type="term" value="F:glycosyltransferase activity"/>
    <property type="evidence" value="ECO:0007669"/>
    <property type="project" value="UniProtKB-KW"/>
</dbReference>
<dbReference type="Proteomes" id="UP000028302">
    <property type="component" value="Unassembled WGS sequence"/>
</dbReference>
<dbReference type="RefSeq" id="WP_037334281.1">
    <property type="nucleotide sequence ID" value="NZ_APNK01000003.1"/>
</dbReference>
<keyword evidence="2" id="KW-1003">Cell membrane</keyword>
<dbReference type="PANTHER" id="PTHR43646">
    <property type="entry name" value="GLYCOSYLTRANSFERASE"/>
    <property type="match status" value="1"/>
</dbReference>
<protein>
    <submittedName>
        <fullName evidence="7">Glycosyl transferase family protein</fullName>
    </submittedName>
</protein>
<dbReference type="SUPFAM" id="SSF53448">
    <property type="entry name" value="Nucleotide-diphospho-sugar transferases"/>
    <property type="match status" value="1"/>
</dbReference>
<dbReference type="OrthoDB" id="5291101at2"/>
<dbReference type="InterPro" id="IPR029044">
    <property type="entry name" value="Nucleotide-diphossugar_trans"/>
</dbReference>
<gene>
    <name evidence="7" type="ORF">C41B8_03816</name>
</gene>
<dbReference type="STRING" id="1304275.C41B8_03816"/>
<evidence type="ECO:0000256" key="3">
    <source>
        <dbReference type="ARBA" id="ARBA00022676"/>
    </source>
</evidence>
<keyword evidence="3" id="KW-0328">Glycosyltransferase</keyword>
<dbReference type="eggNOG" id="COG1215">
    <property type="taxonomic scope" value="Bacteria"/>
</dbReference>
<dbReference type="GO" id="GO:0005886">
    <property type="term" value="C:plasma membrane"/>
    <property type="evidence" value="ECO:0007669"/>
    <property type="project" value="UniProtKB-SubCell"/>
</dbReference>
<evidence type="ECO:0000256" key="4">
    <source>
        <dbReference type="ARBA" id="ARBA00022679"/>
    </source>
</evidence>
<evidence type="ECO:0000259" key="6">
    <source>
        <dbReference type="Pfam" id="PF00535"/>
    </source>
</evidence>
<dbReference type="AlphaFoldDB" id="A0A084IPS8"/>
<dbReference type="Pfam" id="PF00535">
    <property type="entry name" value="Glycos_transf_2"/>
    <property type="match status" value="1"/>
</dbReference>
<evidence type="ECO:0000256" key="5">
    <source>
        <dbReference type="ARBA" id="ARBA00023136"/>
    </source>
</evidence>
<dbReference type="EMBL" id="APNK01000003">
    <property type="protein sequence ID" value="KEZ78712.1"/>
    <property type="molecule type" value="Genomic_DNA"/>
</dbReference>